<reference evidence="1" key="2">
    <citation type="submission" date="2023-06" db="EMBL/GenBank/DDBJ databases">
        <authorList>
            <person name="Ma L."/>
            <person name="Liu K.-W."/>
            <person name="Li Z."/>
            <person name="Hsiao Y.-Y."/>
            <person name="Qi Y."/>
            <person name="Fu T."/>
            <person name="Tang G."/>
            <person name="Zhang D."/>
            <person name="Sun W.-H."/>
            <person name="Liu D.-K."/>
            <person name="Li Y."/>
            <person name="Chen G.-Z."/>
            <person name="Liu X.-D."/>
            <person name="Liao X.-Y."/>
            <person name="Jiang Y.-T."/>
            <person name="Yu X."/>
            <person name="Hao Y."/>
            <person name="Huang J."/>
            <person name="Zhao X.-W."/>
            <person name="Ke S."/>
            <person name="Chen Y.-Y."/>
            <person name="Wu W.-L."/>
            <person name="Hsu J.-L."/>
            <person name="Lin Y.-F."/>
            <person name="Huang M.-D."/>
            <person name="Li C.-Y."/>
            <person name="Huang L."/>
            <person name="Wang Z.-W."/>
            <person name="Zhao X."/>
            <person name="Zhong W.-Y."/>
            <person name="Peng D.-H."/>
            <person name="Ahmad S."/>
            <person name="Lan S."/>
            <person name="Zhang J.-S."/>
            <person name="Tsai W.-C."/>
            <person name="Van De Peer Y."/>
            <person name="Liu Z.-J."/>
        </authorList>
    </citation>
    <scope>NUCLEOTIDE SEQUENCE</scope>
    <source>
        <strain evidence="1">SCP</strain>
        <tissue evidence="1">Leaves</tissue>
    </source>
</reference>
<proteinExistence type="predicted"/>
<name>A0AAV9BHM4_ACOGR</name>
<evidence type="ECO:0000313" key="2">
    <source>
        <dbReference type="Proteomes" id="UP001179952"/>
    </source>
</evidence>
<keyword evidence="2" id="KW-1185">Reference proteome</keyword>
<gene>
    <name evidence="1" type="ORF">QJS04_geneDACA010035</name>
</gene>
<organism evidence="1 2">
    <name type="scientific">Acorus gramineus</name>
    <name type="common">Dwarf sweet flag</name>
    <dbReference type="NCBI Taxonomy" id="55184"/>
    <lineage>
        <taxon>Eukaryota</taxon>
        <taxon>Viridiplantae</taxon>
        <taxon>Streptophyta</taxon>
        <taxon>Embryophyta</taxon>
        <taxon>Tracheophyta</taxon>
        <taxon>Spermatophyta</taxon>
        <taxon>Magnoliopsida</taxon>
        <taxon>Liliopsida</taxon>
        <taxon>Acoraceae</taxon>
        <taxon>Acorus</taxon>
    </lineage>
</organism>
<comment type="caution">
    <text evidence="1">The sequence shown here is derived from an EMBL/GenBank/DDBJ whole genome shotgun (WGS) entry which is preliminary data.</text>
</comment>
<reference evidence="1" key="1">
    <citation type="journal article" date="2023" name="Nat. Commun.">
        <title>Diploid and tetraploid genomes of Acorus and the evolution of monocots.</title>
        <authorList>
            <person name="Ma L."/>
            <person name="Liu K.W."/>
            <person name="Li Z."/>
            <person name="Hsiao Y.Y."/>
            <person name="Qi Y."/>
            <person name="Fu T."/>
            <person name="Tang G.D."/>
            <person name="Zhang D."/>
            <person name="Sun W.H."/>
            <person name="Liu D.K."/>
            <person name="Li Y."/>
            <person name="Chen G.Z."/>
            <person name="Liu X.D."/>
            <person name="Liao X.Y."/>
            <person name="Jiang Y.T."/>
            <person name="Yu X."/>
            <person name="Hao Y."/>
            <person name="Huang J."/>
            <person name="Zhao X.W."/>
            <person name="Ke S."/>
            <person name="Chen Y.Y."/>
            <person name="Wu W.L."/>
            <person name="Hsu J.L."/>
            <person name="Lin Y.F."/>
            <person name="Huang M.D."/>
            <person name="Li C.Y."/>
            <person name="Huang L."/>
            <person name="Wang Z.W."/>
            <person name="Zhao X."/>
            <person name="Zhong W.Y."/>
            <person name="Peng D.H."/>
            <person name="Ahmad S."/>
            <person name="Lan S."/>
            <person name="Zhang J.S."/>
            <person name="Tsai W.C."/>
            <person name="Van de Peer Y."/>
            <person name="Liu Z.J."/>
        </authorList>
    </citation>
    <scope>NUCLEOTIDE SEQUENCE</scope>
    <source>
        <strain evidence="1">SCP</strain>
    </source>
</reference>
<evidence type="ECO:0000313" key="1">
    <source>
        <dbReference type="EMBL" id="KAK1275826.1"/>
    </source>
</evidence>
<dbReference type="AlphaFoldDB" id="A0AAV9BHM4"/>
<dbReference type="Pfam" id="PF04720">
    <property type="entry name" value="PDDEXK_6"/>
    <property type="match status" value="1"/>
</dbReference>
<sequence>MSPLVSTLGCPEGDYEYIDVMIMEDSTPTRLIVDIDFNSQFEVVRPTRAYTQLSNAIPTIFVGNEEKLNRAVKEMV</sequence>
<dbReference type="PANTHER" id="PTHR31579:SF34">
    <property type="entry name" value="T14N5.3 PROTEIN"/>
    <property type="match status" value="1"/>
</dbReference>
<dbReference type="PANTHER" id="PTHR31579">
    <property type="entry name" value="OS03G0796600 PROTEIN"/>
    <property type="match status" value="1"/>
</dbReference>
<dbReference type="EMBL" id="JAUJYN010000003">
    <property type="protein sequence ID" value="KAK1275826.1"/>
    <property type="molecule type" value="Genomic_DNA"/>
</dbReference>
<dbReference type="InterPro" id="IPR006502">
    <property type="entry name" value="PDDEXK-like"/>
</dbReference>
<dbReference type="Proteomes" id="UP001179952">
    <property type="component" value="Unassembled WGS sequence"/>
</dbReference>
<accession>A0AAV9BHM4</accession>
<protein>
    <submittedName>
        <fullName evidence="1">Uncharacterized protein</fullName>
    </submittedName>
</protein>